<dbReference type="AlphaFoldDB" id="A0A6J8ANJ2"/>
<dbReference type="PANTHER" id="PTHR10656:SF69">
    <property type="entry name" value="MAB-21-LIKE HHH_H2TH-LIKE DOMAIN-CONTAINING PROTEIN"/>
    <property type="match status" value="1"/>
</dbReference>
<dbReference type="EMBL" id="CACVKT020001750">
    <property type="protein sequence ID" value="CAC5371213.1"/>
    <property type="molecule type" value="Genomic_DNA"/>
</dbReference>
<gene>
    <name evidence="2" type="ORF">MCOR_9753</name>
</gene>
<dbReference type="OrthoDB" id="5982295at2759"/>
<evidence type="ECO:0000313" key="3">
    <source>
        <dbReference type="Proteomes" id="UP000507470"/>
    </source>
</evidence>
<keyword evidence="3" id="KW-1185">Reference proteome</keyword>
<feature type="domain" description="Mab-21-like HhH/H2TH-like" evidence="1">
    <location>
        <begin position="332"/>
        <end position="406"/>
    </location>
</feature>
<name>A0A6J8ANJ2_MYTCO</name>
<protein>
    <recommendedName>
        <fullName evidence="1">Mab-21-like HhH/H2TH-like domain-containing protein</fullName>
    </recommendedName>
</protein>
<dbReference type="Proteomes" id="UP000507470">
    <property type="component" value="Unassembled WGS sequence"/>
</dbReference>
<sequence length="731" mass="84188">MNGNFGNQDNDKDGNLIEMTKLTYWEKYGVKRFPYPGRRKYTPCLNQASDGGMIISNDVFGLTIRQFERMYTAFHLFGPVNDPNEKYLYDHLVKTVGTEIDIRNRQRLFIIQDMIYNATITHRAQQRRISSGSLAEGLDLPGSDLDIMSLMNDVNVIQNVRNIKHPIQSTTLVMETDIDHPGFTRLRLIAAGEVELKYFESTRKGLYLSLNGFWSYIHQSSPHINLCSHGPCLSDKNQFADLAVCLWSKFLPNNAIPWSFRHRRQWPPNFVIDRVVNYGCLLVPIGPRTMSESKTLWRISFSVAEKLLVHSFNFTQLLCYVLLKLTLKRIVNTTNGANELLCSYFLKTALFWVSEEEDINTFRLSKLYYSFTLCLDKLILWVSNCYCPNYFIPEHNMFLGKINQGNNNLLLSVLDSIKSGGIDRLIKNLCPPDNVNFSVLSTKCETSFIMLDFLFYKICDSIIFNSDILICYKVLAFIESLLKSESSSFIKDVCKYNYAKISKYAAQCLPPPTTKTDVYNIHKRYHRHLQDGFKADAVSGWLLYASFYYVTGQYNVTLRLTEYVLSRCSPDMTYLGVQNYDEEDKKKYRQNVHSTKTFIQRMKIGSVESVKYLQHSSLIPGELQLEVEGELIHISPIIISHCLRFLCNHHLGNIFNRQQSLRELYLAVNDARVFHGNLLSDTFVITGVCYEISGDKKAAYQCYVEALRSDEFVCSSAEARKSNLLRSNINL</sequence>
<dbReference type="SMART" id="SM01265">
    <property type="entry name" value="Mab-21"/>
    <property type="match status" value="1"/>
</dbReference>
<organism evidence="2 3">
    <name type="scientific">Mytilus coruscus</name>
    <name type="common">Sea mussel</name>
    <dbReference type="NCBI Taxonomy" id="42192"/>
    <lineage>
        <taxon>Eukaryota</taxon>
        <taxon>Metazoa</taxon>
        <taxon>Spiralia</taxon>
        <taxon>Lophotrochozoa</taxon>
        <taxon>Mollusca</taxon>
        <taxon>Bivalvia</taxon>
        <taxon>Autobranchia</taxon>
        <taxon>Pteriomorphia</taxon>
        <taxon>Mytilida</taxon>
        <taxon>Mytiloidea</taxon>
        <taxon>Mytilidae</taxon>
        <taxon>Mytilinae</taxon>
        <taxon>Mytilus</taxon>
    </lineage>
</organism>
<evidence type="ECO:0000259" key="1">
    <source>
        <dbReference type="Pfam" id="PF20266"/>
    </source>
</evidence>
<dbReference type="Gene3D" id="1.10.1410.40">
    <property type="match status" value="1"/>
</dbReference>
<reference evidence="2 3" key="1">
    <citation type="submission" date="2020-06" db="EMBL/GenBank/DDBJ databases">
        <authorList>
            <person name="Li R."/>
            <person name="Bekaert M."/>
        </authorList>
    </citation>
    <scope>NUCLEOTIDE SEQUENCE [LARGE SCALE GENOMIC DNA]</scope>
    <source>
        <strain evidence="3">wild</strain>
    </source>
</reference>
<dbReference type="Pfam" id="PF20266">
    <property type="entry name" value="Mab-21_C"/>
    <property type="match status" value="1"/>
</dbReference>
<dbReference type="PANTHER" id="PTHR10656">
    <property type="entry name" value="CELL FATE DETERMINING PROTEIN MAB21-RELATED"/>
    <property type="match status" value="1"/>
</dbReference>
<dbReference type="InterPro" id="IPR024810">
    <property type="entry name" value="MAB21L/cGLR"/>
</dbReference>
<dbReference type="InterPro" id="IPR046906">
    <property type="entry name" value="Mab-21_HhH/H2TH-like"/>
</dbReference>
<proteinExistence type="predicted"/>
<evidence type="ECO:0000313" key="2">
    <source>
        <dbReference type="EMBL" id="CAC5371213.1"/>
    </source>
</evidence>
<accession>A0A6J8ANJ2</accession>